<protein>
    <submittedName>
        <fullName evidence="1">Uncharacterized protein</fullName>
    </submittedName>
</protein>
<dbReference type="AlphaFoldDB" id="A0A382ZUM2"/>
<evidence type="ECO:0000313" key="1">
    <source>
        <dbReference type="EMBL" id="SVD99172.1"/>
    </source>
</evidence>
<name>A0A382ZUM2_9ZZZZ</name>
<proteinExistence type="predicted"/>
<feature type="non-terminal residue" evidence="1">
    <location>
        <position position="1"/>
    </location>
</feature>
<accession>A0A382ZUM2</accession>
<reference evidence="1" key="1">
    <citation type="submission" date="2018-05" db="EMBL/GenBank/DDBJ databases">
        <authorList>
            <person name="Lanie J.A."/>
            <person name="Ng W.-L."/>
            <person name="Kazmierczak K.M."/>
            <person name="Andrzejewski T.M."/>
            <person name="Davidsen T.M."/>
            <person name="Wayne K.J."/>
            <person name="Tettelin H."/>
            <person name="Glass J.I."/>
            <person name="Rusch D."/>
            <person name="Podicherti R."/>
            <person name="Tsui H.-C.T."/>
            <person name="Winkler M.E."/>
        </authorList>
    </citation>
    <scope>NUCLEOTIDE SEQUENCE</scope>
</reference>
<sequence>IVLSSALIILQPYITDYDDNKNWSQAKVIADQIDERIRLVGVSPQDTGTVQTFELASTSISGLDNAEYWIISGDVFGTDVINVALSSFNAVSVQSINDTATHARVNNGWNITLHELSYENGTAIVDFVNYMDKLLIVEVLDSSSRVIHKFVRLELSGLSIETALTTGNFDIDLVNGARMEKLHGEAYKVIRYPSLRHFSMPDNSQQLSFVLVDVDMSLLSGSSHSFSLQMISQGPMTLFDGEVRNIRMSMSNEID</sequence>
<dbReference type="EMBL" id="UINC01186785">
    <property type="protein sequence ID" value="SVD99172.1"/>
    <property type="molecule type" value="Genomic_DNA"/>
</dbReference>
<feature type="non-terminal residue" evidence="1">
    <location>
        <position position="255"/>
    </location>
</feature>
<organism evidence="1">
    <name type="scientific">marine metagenome</name>
    <dbReference type="NCBI Taxonomy" id="408172"/>
    <lineage>
        <taxon>unclassified sequences</taxon>
        <taxon>metagenomes</taxon>
        <taxon>ecological metagenomes</taxon>
    </lineage>
</organism>
<gene>
    <name evidence="1" type="ORF">METZ01_LOCUS452026</name>
</gene>